<dbReference type="EMBL" id="ML995485">
    <property type="protein sequence ID" value="KAF2142212.1"/>
    <property type="molecule type" value="Genomic_DNA"/>
</dbReference>
<protein>
    <submittedName>
        <fullName evidence="2">Uncharacterized protein</fullName>
    </submittedName>
</protein>
<evidence type="ECO:0000313" key="2">
    <source>
        <dbReference type="EMBL" id="KAF2142212.1"/>
    </source>
</evidence>
<dbReference type="OrthoDB" id="5357075at2759"/>
<feature type="region of interest" description="Disordered" evidence="1">
    <location>
        <begin position="224"/>
        <end position="248"/>
    </location>
</feature>
<dbReference type="AlphaFoldDB" id="A0A6A6BDE7"/>
<accession>A0A6A6BDE7</accession>
<sequence length="352" mass="39160">MIPILSHHCRACSYNTPVLFSASVFSQNHTCNYCGITSIGLCQRDSKPTETADMQQDELARLFSQSLNFSNTPQPVQQQPEPQYVEAEQMQHEQPSQQQQQQPIVYSSMHYTHSYHIQRAQSEPSMSSNSNSTAPSQPQPLSHNELYDIFSRHSIDMTALIPSQVALFQAASDDQKLRLLELWRIAPPTYGGQHELSSALHGAWPATSLQQEEQMARARYERMQRAATTGGWQAPAQQQQQQQQRLALQTDVDDMADDATSLTTASSPTSSALASPTPMHAALHAHAAEPYMLSGYEALAKRDYDRQPGAHVSRATDPVYDMENRYGEFLAMREYGGAGGWAAHGGDEEMAM</sequence>
<dbReference type="GeneID" id="54303718"/>
<keyword evidence="3" id="KW-1185">Reference proteome</keyword>
<organism evidence="2 3">
    <name type="scientific">Aplosporella prunicola CBS 121167</name>
    <dbReference type="NCBI Taxonomy" id="1176127"/>
    <lineage>
        <taxon>Eukaryota</taxon>
        <taxon>Fungi</taxon>
        <taxon>Dikarya</taxon>
        <taxon>Ascomycota</taxon>
        <taxon>Pezizomycotina</taxon>
        <taxon>Dothideomycetes</taxon>
        <taxon>Dothideomycetes incertae sedis</taxon>
        <taxon>Botryosphaeriales</taxon>
        <taxon>Aplosporellaceae</taxon>
        <taxon>Aplosporella</taxon>
    </lineage>
</organism>
<feature type="compositionally biased region" description="Low complexity" evidence="1">
    <location>
        <begin position="73"/>
        <end position="102"/>
    </location>
</feature>
<evidence type="ECO:0000256" key="1">
    <source>
        <dbReference type="SAM" id="MobiDB-lite"/>
    </source>
</evidence>
<dbReference type="RefSeq" id="XP_033397924.1">
    <property type="nucleotide sequence ID" value="XM_033546212.1"/>
</dbReference>
<gene>
    <name evidence="2" type="ORF">K452DRAFT_358647</name>
</gene>
<dbReference type="Proteomes" id="UP000799438">
    <property type="component" value="Unassembled WGS sequence"/>
</dbReference>
<evidence type="ECO:0000313" key="3">
    <source>
        <dbReference type="Proteomes" id="UP000799438"/>
    </source>
</evidence>
<feature type="region of interest" description="Disordered" evidence="1">
    <location>
        <begin position="119"/>
        <end position="142"/>
    </location>
</feature>
<reference evidence="2" key="1">
    <citation type="journal article" date="2020" name="Stud. Mycol.">
        <title>101 Dothideomycetes genomes: a test case for predicting lifestyles and emergence of pathogens.</title>
        <authorList>
            <person name="Haridas S."/>
            <person name="Albert R."/>
            <person name="Binder M."/>
            <person name="Bloem J."/>
            <person name="Labutti K."/>
            <person name="Salamov A."/>
            <person name="Andreopoulos B."/>
            <person name="Baker S."/>
            <person name="Barry K."/>
            <person name="Bills G."/>
            <person name="Bluhm B."/>
            <person name="Cannon C."/>
            <person name="Castanera R."/>
            <person name="Culley D."/>
            <person name="Daum C."/>
            <person name="Ezra D."/>
            <person name="Gonzalez J."/>
            <person name="Henrissat B."/>
            <person name="Kuo A."/>
            <person name="Liang C."/>
            <person name="Lipzen A."/>
            <person name="Lutzoni F."/>
            <person name="Magnuson J."/>
            <person name="Mondo S."/>
            <person name="Nolan M."/>
            <person name="Ohm R."/>
            <person name="Pangilinan J."/>
            <person name="Park H.-J."/>
            <person name="Ramirez L."/>
            <person name="Alfaro M."/>
            <person name="Sun H."/>
            <person name="Tritt A."/>
            <person name="Yoshinaga Y."/>
            <person name="Zwiers L.-H."/>
            <person name="Turgeon B."/>
            <person name="Goodwin S."/>
            <person name="Spatafora J."/>
            <person name="Crous P."/>
            <person name="Grigoriev I."/>
        </authorList>
    </citation>
    <scope>NUCLEOTIDE SEQUENCE</scope>
    <source>
        <strain evidence="2">CBS 121167</strain>
    </source>
</reference>
<feature type="compositionally biased region" description="Low complexity" evidence="1">
    <location>
        <begin position="121"/>
        <end position="140"/>
    </location>
</feature>
<proteinExistence type="predicted"/>
<feature type="region of interest" description="Disordered" evidence="1">
    <location>
        <begin position="69"/>
        <end position="103"/>
    </location>
</feature>
<name>A0A6A6BDE7_9PEZI</name>
<feature type="compositionally biased region" description="Low complexity" evidence="1">
    <location>
        <begin position="233"/>
        <end position="248"/>
    </location>
</feature>